<dbReference type="PANTHER" id="PTHR48111:SF1">
    <property type="entry name" value="TWO-COMPONENT RESPONSE REGULATOR ORR33"/>
    <property type="match status" value="1"/>
</dbReference>
<dbReference type="Pfam" id="PF00072">
    <property type="entry name" value="Response_reg"/>
    <property type="match status" value="1"/>
</dbReference>
<dbReference type="Gene3D" id="6.10.250.690">
    <property type="match status" value="1"/>
</dbReference>
<dbReference type="FunFam" id="3.40.50.2300:FF:000001">
    <property type="entry name" value="DNA-binding response regulator PhoB"/>
    <property type="match status" value="1"/>
</dbReference>
<sequence>MKVLVAEDQADLSRLLKIAIEHEGFTVDIANNGQEAVDLAAQNAYDVMILDIMMPVKDGITALKEIRQAGDDTYIIMLTAMTEIDDRVNGLDAGADDYMTKPYSIKELMARLRTLDRREKQYEQPLLQFGDLTLDPDEQRIESHNSISLSGKETKLLAIFMSNPNKEIPSQQLLNTVWDDDDQAEPADLWIYISYLRQKLQSINAHVQLVGNQDGPFALTTLE</sequence>
<proteinExistence type="predicted"/>
<keyword evidence="1 6" id="KW-0597">Phosphoprotein</keyword>
<evidence type="ECO:0000256" key="6">
    <source>
        <dbReference type="PROSITE-ProRule" id="PRU00169"/>
    </source>
</evidence>
<dbReference type="PANTHER" id="PTHR48111">
    <property type="entry name" value="REGULATOR OF RPOS"/>
    <property type="match status" value="1"/>
</dbReference>
<dbReference type="GO" id="GO:0005829">
    <property type="term" value="C:cytosol"/>
    <property type="evidence" value="ECO:0007669"/>
    <property type="project" value="TreeGrafter"/>
</dbReference>
<dbReference type="Proteomes" id="UP000004567">
    <property type="component" value="Unassembled WGS sequence"/>
</dbReference>
<organism evidence="10 11">
    <name type="scientific">Limosilactobacillus gastricus PS3</name>
    <dbReference type="NCBI Taxonomy" id="1144300"/>
    <lineage>
        <taxon>Bacteria</taxon>
        <taxon>Bacillati</taxon>
        <taxon>Bacillota</taxon>
        <taxon>Bacilli</taxon>
        <taxon>Lactobacillales</taxon>
        <taxon>Lactobacillaceae</taxon>
        <taxon>Limosilactobacillus</taxon>
    </lineage>
</organism>
<dbReference type="GO" id="GO:0032993">
    <property type="term" value="C:protein-DNA complex"/>
    <property type="evidence" value="ECO:0007669"/>
    <property type="project" value="TreeGrafter"/>
</dbReference>
<feature type="domain" description="Response regulatory" evidence="8">
    <location>
        <begin position="2"/>
        <end position="116"/>
    </location>
</feature>
<dbReference type="GO" id="GO:0006355">
    <property type="term" value="P:regulation of DNA-templated transcription"/>
    <property type="evidence" value="ECO:0007669"/>
    <property type="project" value="InterPro"/>
</dbReference>
<evidence type="ECO:0000256" key="2">
    <source>
        <dbReference type="ARBA" id="ARBA00023012"/>
    </source>
</evidence>
<dbReference type="PROSITE" id="PS50110">
    <property type="entry name" value="RESPONSE_REGULATORY"/>
    <property type="match status" value="1"/>
</dbReference>
<comment type="caution">
    <text evidence="10">The sequence shown here is derived from an EMBL/GenBank/DDBJ whole genome shotgun (WGS) entry which is preliminary data.</text>
</comment>
<name>H4GJJ5_9LACO</name>
<dbReference type="InterPro" id="IPR036388">
    <property type="entry name" value="WH-like_DNA-bd_sf"/>
</dbReference>
<dbReference type="RefSeq" id="WP_007122228.1">
    <property type="nucleotide sequence ID" value="NZ_AICN01000042.1"/>
</dbReference>
<accession>H4GJJ5</accession>
<dbReference type="SUPFAM" id="SSF46894">
    <property type="entry name" value="C-terminal effector domain of the bipartite response regulators"/>
    <property type="match status" value="1"/>
</dbReference>
<dbReference type="PATRIC" id="fig|1144300.3.peg.964"/>
<evidence type="ECO:0000256" key="7">
    <source>
        <dbReference type="PROSITE-ProRule" id="PRU01091"/>
    </source>
</evidence>
<dbReference type="InterPro" id="IPR001867">
    <property type="entry name" value="OmpR/PhoB-type_DNA-bd"/>
</dbReference>
<dbReference type="InterPro" id="IPR001789">
    <property type="entry name" value="Sig_transdc_resp-reg_receiver"/>
</dbReference>
<evidence type="ECO:0000313" key="11">
    <source>
        <dbReference type="Proteomes" id="UP000004567"/>
    </source>
</evidence>
<evidence type="ECO:0000256" key="4">
    <source>
        <dbReference type="ARBA" id="ARBA00023125"/>
    </source>
</evidence>
<dbReference type="CDD" id="cd00383">
    <property type="entry name" value="trans_reg_C"/>
    <property type="match status" value="1"/>
</dbReference>
<feature type="domain" description="OmpR/PhoB-type" evidence="9">
    <location>
        <begin position="124"/>
        <end position="223"/>
    </location>
</feature>
<feature type="DNA-binding region" description="OmpR/PhoB-type" evidence="7">
    <location>
        <begin position="124"/>
        <end position="223"/>
    </location>
</feature>
<dbReference type="STRING" id="1144300.PS3_14063"/>
<keyword evidence="2" id="KW-0902">Two-component regulatory system</keyword>
<gene>
    <name evidence="10" type="ORF">PS3_14063</name>
</gene>
<feature type="modified residue" description="4-aspartylphosphate" evidence="6">
    <location>
        <position position="51"/>
    </location>
</feature>
<protein>
    <submittedName>
        <fullName evidence="10">Two component response regulator</fullName>
    </submittedName>
</protein>
<dbReference type="InterPro" id="IPR039420">
    <property type="entry name" value="WalR-like"/>
</dbReference>
<keyword evidence="3" id="KW-0805">Transcription regulation</keyword>
<dbReference type="AlphaFoldDB" id="H4GJJ5"/>
<dbReference type="SUPFAM" id="SSF52172">
    <property type="entry name" value="CheY-like"/>
    <property type="match status" value="1"/>
</dbReference>
<dbReference type="SMART" id="SM00862">
    <property type="entry name" value="Trans_reg_C"/>
    <property type="match status" value="1"/>
</dbReference>
<dbReference type="GO" id="GO:0000156">
    <property type="term" value="F:phosphorelay response regulator activity"/>
    <property type="evidence" value="ECO:0007669"/>
    <property type="project" value="TreeGrafter"/>
</dbReference>
<evidence type="ECO:0000256" key="5">
    <source>
        <dbReference type="ARBA" id="ARBA00023163"/>
    </source>
</evidence>
<keyword evidence="4 7" id="KW-0238">DNA-binding</keyword>
<dbReference type="Pfam" id="PF00486">
    <property type="entry name" value="Trans_reg_C"/>
    <property type="match status" value="1"/>
</dbReference>
<dbReference type="EMBL" id="AICN01000042">
    <property type="protein sequence ID" value="EHS86505.1"/>
    <property type="molecule type" value="Genomic_DNA"/>
</dbReference>
<dbReference type="GO" id="GO:0000976">
    <property type="term" value="F:transcription cis-regulatory region binding"/>
    <property type="evidence" value="ECO:0007669"/>
    <property type="project" value="TreeGrafter"/>
</dbReference>
<dbReference type="SMART" id="SM00448">
    <property type="entry name" value="REC"/>
    <property type="match status" value="1"/>
</dbReference>
<evidence type="ECO:0000259" key="9">
    <source>
        <dbReference type="PROSITE" id="PS51755"/>
    </source>
</evidence>
<reference evidence="10 11" key="1">
    <citation type="journal article" date="2013" name="Genome Announc.">
        <title>Genome Sequence of Lactobacillus gastricus PS3, a Strain Isolated from Human Milk.</title>
        <authorList>
            <person name="Martin V."/>
            <person name="Cardenas N."/>
            <person name="Jimenez E."/>
            <person name="Maldonado A."/>
            <person name="Rodriguez J.M."/>
            <person name="Fernandez L."/>
        </authorList>
    </citation>
    <scope>NUCLEOTIDE SEQUENCE [LARGE SCALE GENOMIC DNA]</scope>
    <source>
        <strain evidence="10 11">PS3</strain>
    </source>
</reference>
<keyword evidence="5" id="KW-0804">Transcription</keyword>
<dbReference type="Gene3D" id="3.40.50.2300">
    <property type="match status" value="1"/>
</dbReference>
<evidence type="ECO:0000256" key="1">
    <source>
        <dbReference type="ARBA" id="ARBA00022553"/>
    </source>
</evidence>
<evidence type="ECO:0000259" key="8">
    <source>
        <dbReference type="PROSITE" id="PS50110"/>
    </source>
</evidence>
<dbReference type="Gene3D" id="1.10.10.10">
    <property type="entry name" value="Winged helix-like DNA-binding domain superfamily/Winged helix DNA-binding domain"/>
    <property type="match status" value="1"/>
</dbReference>
<dbReference type="PROSITE" id="PS51755">
    <property type="entry name" value="OMPR_PHOB"/>
    <property type="match status" value="1"/>
</dbReference>
<dbReference type="InterPro" id="IPR011006">
    <property type="entry name" value="CheY-like_superfamily"/>
</dbReference>
<dbReference type="InterPro" id="IPR016032">
    <property type="entry name" value="Sig_transdc_resp-reg_C-effctor"/>
</dbReference>
<evidence type="ECO:0000313" key="10">
    <source>
        <dbReference type="EMBL" id="EHS86505.1"/>
    </source>
</evidence>
<dbReference type="OrthoDB" id="9790442at2"/>
<evidence type="ECO:0000256" key="3">
    <source>
        <dbReference type="ARBA" id="ARBA00023015"/>
    </source>
</evidence>